<sequence>MAVNPAVDESVNPTRRGREDGFRIENYSLEDGQEVTYTSAYFARHPGVGPALRISRSPAGETLETLIGAILGAGQNMIDVGVALRYVWLCFERITGRLDEAWESHGVLIGAAGAEIIPRNLIHLVEEGEGEPYAGGNPGNSTQWLRALALVLSPIRLNSQLRREYLDTLTIKYKATLEVFAGVRVNDSPGTFALQHSAWNQNANFLRFAAALDMFLFHFKDHEASKLRFCTVTCRFRDCAGISDLRFILKILGLSMVEFSQWVWTADDLERLLRPLDGIDRSDSFTSYIASMRLCAKSPYSATANPNLHVFVHAIGCANLRFRSINSRMVGDVNLADTVANAAILNYVRGSRYNLQPEFYRRGSTMAPDGNRQALEAQSVARSIDLEL</sequence>
<dbReference type="PaxDb" id="7159-AAEL000114-PA"/>
<dbReference type="Pfam" id="PF00945">
    <property type="entry name" value="Rhabdo_ncap"/>
    <property type="match status" value="1"/>
</dbReference>
<proteinExistence type="predicted"/>
<dbReference type="OMA" id="FKDHEAS"/>
<dbReference type="InterPro" id="IPR000448">
    <property type="entry name" value="Rhabdo_ncapsid"/>
</dbReference>
<reference evidence="7" key="2">
    <citation type="journal article" date="2007" name="Science">
        <title>Genome sequence of Aedes aegypti, a major arbovirus vector.</title>
        <authorList>
            <person name="Nene V."/>
            <person name="Wortman J.R."/>
            <person name="Lawson D."/>
            <person name="Haas B."/>
            <person name="Kodira C."/>
            <person name="Tu Z.J."/>
            <person name="Loftus B."/>
            <person name="Xi Z."/>
            <person name="Megy K."/>
            <person name="Grabherr M."/>
            <person name="Ren Q."/>
            <person name="Zdobnov E.M."/>
            <person name="Lobo N.F."/>
            <person name="Campbell K.S."/>
            <person name="Brown S.E."/>
            <person name="Bonaldo M.F."/>
            <person name="Zhu J."/>
            <person name="Sinkins S.P."/>
            <person name="Hogenkamp D.G."/>
            <person name="Amedeo P."/>
            <person name="Arensburger P."/>
            <person name="Atkinson P.W."/>
            <person name="Bidwell S."/>
            <person name="Biedler J."/>
            <person name="Birney E."/>
            <person name="Bruggner R.V."/>
            <person name="Costas J."/>
            <person name="Coy M.R."/>
            <person name="Crabtree J."/>
            <person name="Crawford M."/>
            <person name="Debruyn B."/>
            <person name="Decaprio D."/>
            <person name="Eiglmeier K."/>
            <person name="Eisenstadt E."/>
            <person name="El-Dorry H."/>
            <person name="Gelbart W.M."/>
            <person name="Gomes S.L."/>
            <person name="Hammond M."/>
            <person name="Hannick L.I."/>
            <person name="Hogan J.R."/>
            <person name="Holmes M.H."/>
            <person name="Jaffe D."/>
            <person name="Johnston J.S."/>
            <person name="Kennedy R.C."/>
            <person name="Koo H."/>
            <person name="Kravitz S."/>
            <person name="Kriventseva E.V."/>
            <person name="Kulp D."/>
            <person name="Labutti K."/>
            <person name="Lee E."/>
            <person name="Li S."/>
            <person name="Lovin D.D."/>
            <person name="Mao C."/>
            <person name="Mauceli E."/>
            <person name="Menck C.F."/>
            <person name="Miller J.R."/>
            <person name="Montgomery P."/>
            <person name="Mori A."/>
            <person name="Nascimento A.L."/>
            <person name="Naveira H.F."/>
            <person name="Nusbaum C."/>
            <person name="O'leary S."/>
            <person name="Orvis J."/>
            <person name="Pertea M."/>
            <person name="Quesneville H."/>
            <person name="Reidenbach K.R."/>
            <person name="Rogers Y.H."/>
            <person name="Roth C.W."/>
            <person name="Schneider J.R."/>
            <person name="Schatz M."/>
            <person name="Shumway M."/>
            <person name="Stanke M."/>
            <person name="Stinson E.O."/>
            <person name="Tubio J.M."/>
            <person name="Vanzee J.P."/>
            <person name="Verjovski-Almeida S."/>
            <person name="Werner D."/>
            <person name="White O."/>
            <person name="Wyder S."/>
            <person name="Zeng Q."/>
            <person name="Zhao Q."/>
            <person name="Zhao Y."/>
            <person name="Hill C.A."/>
            <person name="Raikhel A.S."/>
            <person name="Soares M.B."/>
            <person name="Knudson D.L."/>
            <person name="Lee N.H."/>
            <person name="Galagan J."/>
            <person name="Salzberg S.L."/>
            <person name="Paulsen I.T."/>
            <person name="Dimopoulos G."/>
            <person name="Collins F.H."/>
            <person name="Birren B."/>
            <person name="Fraser-Liggett C.M."/>
            <person name="Severson D.W."/>
        </authorList>
    </citation>
    <scope>NUCLEOTIDE SEQUENCE [LARGE SCALE GENOMIC DNA]</scope>
    <source>
        <strain evidence="7">Liverpool</strain>
    </source>
</reference>
<keyword evidence="4" id="KW-1035">Host cytoplasm</keyword>
<evidence type="ECO:0000313" key="7">
    <source>
        <dbReference type="EMBL" id="EAT48856.1"/>
    </source>
</evidence>
<dbReference type="Proteomes" id="UP000682892">
    <property type="component" value="Chromosome 2"/>
</dbReference>
<comment type="subcellular location">
    <subcellularLocation>
        <location evidence="1">Host cytoplasm</location>
    </subcellularLocation>
    <subcellularLocation>
        <location evidence="2">Virion</location>
    </subcellularLocation>
</comment>
<name>Q17Q60_AEDAE</name>
<evidence type="ECO:0000256" key="3">
    <source>
        <dbReference type="ARBA" id="ARBA00022884"/>
    </source>
</evidence>
<evidence type="ECO:0000259" key="6">
    <source>
        <dbReference type="Pfam" id="PF00945"/>
    </source>
</evidence>
<dbReference type="Gene3D" id="1.10.3570.10">
    <property type="entry name" value="Rhabdovirus nucleocapsid protein like domain"/>
    <property type="match status" value="1"/>
</dbReference>
<reference evidence="7" key="1">
    <citation type="submission" date="2005-10" db="EMBL/GenBank/DDBJ databases">
        <authorList>
            <person name="Loftus B.J."/>
            <person name="Nene V.M."/>
            <person name="Hannick L.I."/>
            <person name="Bidwell S."/>
            <person name="Haas B."/>
            <person name="Amedeo P."/>
            <person name="Orvis J."/>
            <person name="Wortman J.R."/>
            <person name="White O.R."/>
            <person name="Salzberg S."/>
            <person name="Shumway M."/>
            <person name="Koo H."/>
            <person name="Zhao Y."/>
            <person name="Holmes M."/>
            <person name="Miller J."/>
            <person name="Schatz M."/>
            <person name="Pop M."/>
            <person name="Pai G."/>
            <person name="Utterback T."/>
            <person name="Rogers Y.-H."/>
            <person name="Kravitz S."/>
            <person name="Fraser C.M."/>
        </authorList>
    </citation>
    <scope>NUCLEOTIDE SEQUENCE</scope>
    <source>
        <strain evidence="7">Liverpool</strain>
    </source>
</reference>
<dbReference type="InterPro" id="IPR035961">
    <property type="entry name" value="Rhabdovirus_nucleoprotein-like"/>
</dbReference>
<dbReference type="eggNOG" id="ENOG502SSPV">
    <property type="taxonomic scope" value="Eukaryota"/>
</dbReference>
<dbReference type="GO" id="GO:0030430">
    <property type="term" value="C:host cell cytoplasm"/>
    <property type="evidence" value="ECO:0007669"/>
    <property type="project" value="UniProtKB-SubCell"/>
</dbReference>
<keyword evidence="5" id="KW-0687">Ribonucleoprotein</keyword>
<dbReference type="HOGENOM" id="CLU_046588_0_0_1"/>
<evidence type="ECO:0000256" key="5">
    <source>
        <dbReference type="ARBA" id="ARBA00023274"/>
    </source>
</evidence>
<organism evidence="7 8">
    <name type="scientific">Aedes aegypti</name>
    <name type="common">Yellowfever mosquito</name>
    <name type="synonym">Culex aegypti</name>
    <dbReference type="NCBI Taxonomy" id="7159"/>
    <lineage>
        <taxon>Eukaryota</taxon>
        <taxon>Metazoa</taxon>
        <taxon>Ecdysozoa</taxon>
        <taxon>Arthropoda</taxon>
        <taxon>Hexapoda</taxon>
        <taxon>Insecta</taxon>
        <taxon>Pterygota</taxon>
        <taxon>Neoptera</taxon>
        <taxon>Endopterygota</taxon>
        <taxon>Diptera</taxon>
        <taxon>Nematocera</taxon>
        <taxon>Culicoidea</taxon>
        <taxon>Culicidae</taxon>
        <taxon>Culicinae</taxon>
        <taxon>Aedini</taxon>
        <taxon>Aedes</taxon>
        <taxon>Stegomyia</taxon>
    </lineage>
</organism>
<evidence type="ECO:0000256" key="1">
    <source>
        <dbReference type="ARBA" id="ARBA00004192"/>
    </source>
</evidence>
<protein>
    <submittedName>
        <fullName evidence="7">AAEL000114-PA</fullName>
    </submittedName>
</protein>
<evidence type="ECO:0000256" key="2">
    <source>
        <dbReference type="ARBA" id="ARBA00004328"/>
    </source>
</evidence>
<dbReference type="AlphaFoldDB" id="Q17Q60"/>
<evidence type="ECO:0000313" key="8">
    <source>
        <dbReference type="Proteomes" id="UP000682892"/>
    </source>
</evidence>
<dbReference type="SUPFAM" id="SSF140809">
    <property type="entry name" value="Rhabdovirus nucleoprotein-like"/>
    <property type="match status" value="1"/>
</dbReference>
<keyword evidence="3" id="KW-0694">RNA-binding</keyword>
<gene>
    <name evidence="7" type="ORF">AaeL_AAEL000114</name>
</gene>
<dbReference type="EMBL" id="CH477187">
    <property type="protein sequence ID" value="EAT48856.1"/>
    <property type="molecule type" value="Genomic_DNA"/>
</dbReference>
<dbReference type="InterPro" id="IPR023330">
    <property type="entry name" value="Rhabdovirus_ncapsid_N"/>
</dbReference>
<feature type="domain" description="Rhabdovirus nucleocapsid" evidence="6">
    <location>
        <begin position="35"/>
        <end position="375"/>
    </location>
</feature>
<dbReference type="GO" id="GO:1990904">
    <property type="term" value="C:ribonucleoprotein complex"/>
    <property type="evidence" value="ECO:0007669"/>
    <property type="project" value="UniProtKB-KW"/>
</dbReference>
<dbReference type="VEuPathDB" id="VectorBase:AAEL026552"/>
<evidence type="ECO:0000256" key="4">
    <source>
        <dbReference type="ARBA" id="ARBA00023200"/>
    </source>
</evidence>
<dbReference type="InterPro" id="IPR023331">
    <property type="entry name" value="Rhabdovirus_ncapsid_C"/>
</dbReference>
<dbReference type="GO" id="GO:0003723">
    <property type="term" value="F:RNA binding"/>
    <property type="evidence" value="ECO:0007669"/>
    <property type="project" value="UniProtKB-KW"/>
</dbReference>
<dbReference type="Gene3D" id="1.10.3610.10">
    <property type="entry name" value="Nucleoprotein"/>
    <property type="match status" value="1"/>
</dbReference>
<accession>Q17Q60</accession>
<dbReference type="PhylomeDB" id="Q17Q60"/>
<reference evidence="7" key="3">
    <citation type="submission" date="2012-09" db="EMBL/GenBank/DDBJ databases">
        <authorList>
            <consortium name="VectorBase"/>
        </authorList>
    </citation>
    <scope>NUCLEOTIDE SEQUENCE</scope>
    <source>
        <strain evidence="7">Liverpool</strain>
    </source>
</reference>